<dbReference type="PANTHER" id="PTHR43212">
    <property type="entry name" value="QUERCETIN 2,3-DIOXYGENASE"/>
    <property type="match status" value="1"/>
</dbReference>
<feature type="domain" description="Pirin N-terminal" evidence="2">
    <location>
        <begin position="13"/>
        <end position="120"/>
    </location>
</feature>
<dbReference type="InterPro" id="IPR011051">
    <property type="entry name" value="RmlC_Cupin_sf"/>
</dbReference>
<dbReference type="CDD" id="cd02910">
    <property type="entry name" value="cupin_Yhhw_N"/>
    <property type="match status" value="1"/>
</dbReference>
<dbReference type="PANTHER" id="PTHR43212:SF3">
    <property type="entry name" value="QUERCETIN 2,3-DIOXYGENASE"/>
    <property type="match status" value="1"/>
</dbReference>
<dbReference type="Gene3D" id="2.60.120.10">
    <property type="entry name" value="Jelly Rolls"/>
    <property type="match status" value="2"/>
</dbReference>
<dbReference type="PIRSF" id="PIRSF006232">
    <property type="entry name" value="Pirin"/>
    <property type="match status" value="1"/>
</dbReference>
<feature type="domain" description="Quercetin 2,3-dioxygenase C-terminal cupin" evidence="3">
    <location>
        <begin position="148"/>
        <end position="230"/>
    </location>
</feature>
<sequence length="234" mass="24604">MTITIQQPGERFVTNVGWLNSKHSFNFGSHYSPLHNGHGLLLVNNDDRVAPASGFGTHGHRDMEIVTWVLSGTLEHNDSEGNHGVLYPGLAQRMSAGTGIRHSEMNPSPDTAVHFVQMWVLPDAQGVRPGYQQLDINAELAKRSLVPIASGKGHDAAISIHQRNAVLWGARLAADQTVALPDDPHVHAFVALGSATLGTGAVLATGAAARLTAAGAVSLTAGPDGAELLVWATA</sequence>
<dbReference type="InterPro" id="IPR014710">
    <property type="entry name" value="RmlC-like_jellyroll"/>
</dbReference>
<dbReference type="InterPro" id="IPR012093">
    <property type="entry name" value="Pirin"/>
</dbReference>
<organism evidence="4">
    <name type="scientific">freshwater metagenome</name>
    <dbReference type="NCBI Taxonomy" id="449393"/>
    <lineage>
        <taxon>unclassified sequences</taxon>
        <taxon>metagenomes</taxon>
        <taxon>ecological metagenomes</taxon>
    </lineage>
</organism>
<dbReference type="Pfam" id="PF02678">
    <property type="entry name" value="Pirin"/>
    <property type="match status" value="1"/>
</dbReference>
<dbReference type="SUPFAM" id="SSF51182">
    <property type="entry name" value="RmlC-like cupins"/>
    <property type="match status" value="1"/>
</dbReference>
<name>A0A6J7DC92_9ZZZZ</name>
<gene>
    <name evidence="4" type="ORF">UFOPK3376_00546</name>
</gene>
<dbReference type="EMBL" id="CAFBLP010000009">
    <property type="protein sequence ID" value="CAB4865999.1"/>
    <property type="molecule type" value="Genomic_DNA"/>
</dbReference>
<evidence type="ECO:0000256" key="1">
    <source>
        <dbReference type="ARBA" id="ARBA00008416"/>
    </source>
</evidence>
<evidence type="ECO:0000259" key="2">
    <source>
        <dbReference type="Pfam" id="PF02678"/>
    </source>
</evidence>
<protein>
    <submittedName>
        <fullName evidence="4">Unannotated protein</fullName>
    </submittedName>
</protein>
<dbReference type="Pfam" id="PF17954">
    <property type="entry name" value="Pirin_C_2"/>
    <property type="match status" value="1"/>
</dbReference>
<reference evidence="4" key="1">
    <citation type="submission" date="2020-05" db="EMBL/GenBank/DDBJ databases">
        <authorList>
            <person name="Chiriac C."/>
            <person name="Salcher M."/>
            <person name="Ghai R."/>
            <person name="Kavagutti S V."/>
        </authorList>
    </citation>
    <scope>NUCLEOTIDE SEQUENCE</scope>
</reference>
<dbReference type="InterPro" id="IPR041602">
    <property type="entry name" value="Quercetinase_C"/>
</dbReference>
<evidence type="ECO:0000313" key="4">
    <source>
        <dbReference type="EMBL" id="CAB4865999.1"/>
    </source>
</evidence>
<proteinExistence type="inferred from homology"/>
<dbReference type="InterPro" id="IPR003829">
    <property type="entry name" value="Pirin_N_dom"/>
</dbReference>
<evidence type="ECO:0000259" key="3">
    <source>
        <dbReference type="Pfam" id="PF17954"/>
    </source>
</evidence>
<dbReference type="AlphaFoldDB" id="A0A6J7DC92"/>
<comment type="similarity">
    <text evidence="1">Belongs to the pirin family.</text>
</comment>
<accession>A0A6J7DC92</accession>